<keyword evidence="2" id="KW-0378">Hydrolase</keyword>
<dbReference type="PRINTS" id="PR00793">
    <property type="entry name" value="PROAMNOPTASE"/>
</dbReference>
<evidence type="ECO:0000259" key="3">
    <source>
        <dbReference type="Pfam" id="PF00561"/>
    </source>
</evidence>
<dbReference type="PANTHER" id="PTHR43248">
    <property type="entry name" value="2-SUCCINYL-6-HYDROXY-2,4-CYCLOHEXADIENE-1-CARBOXYLATE SYNTHASE"/>
    <property type="match status" value="1"/>
</dbReference>
<reference evidence="4" key="1">
    <citation type="journal article" date="2014" name="Int. J. Syst. Evol. Microbiol.">
        <title>Complete genome sequence of Corynebacterium casei LMG S-19264T (=DSM 44701T), isolated from a smear-ripened cheese.</title>
        <authorList>
            <consortium name="US DOE Joint Genome Institute (JGI-PGF)"/>
            <person name="Walter F."/>
            <person name="Albersmeier A."/>
            <person name="Kalinowski J."/>
            <person name="Ruckert C."/>
        </authorList>
    </citation>
    <scope>NUCLEOTIDE SEQUENCE</scope>
    <source>
        <strain evidence="4">JCM 14371</strain>
    </source>
</reference>
<evidence type="ECO:0000256" key="1">
    <source>
        <dbReference type="ARBA" id="ARBA00010088"/>
    </source>
</evidence>
<reference evidence="4" key="2">
    <citation type="submission" date="2020-09" db="EMBL/GenBank/DDBJ databases">
        <authorList>
            <person name="Sun Q."/>
            <person name="Ohkuma M."/>
        </authorList>
    </citation>
    <scope>NUCLEOTIDE SEQUENCE</scope>
    <source>
        <strain evidence="4">JCM 14371</strain>
    </source>
</reference>
<dbReference type="RefSeq" id="WP_188961576.1">
    <property type="nucleotide sequence ID" value="NZ_BMOE01000003.1"/>
</dbReference>
<sequence length="406" mass="45580">MSTSYRLGEHHVTDRTFRVPLDHADPTGPHIEVFAREIAAPDGPDRPYLVYFQGGPGYEAARPVSLPEWINRALRDYRVLLLDQRGTGRSTPVGTLPGLDPHAQAGYLTHFRADAIVRDAEFIRQDLGVDRWSVLGQSFGGFCVVTYLSFHPHALREAFITGGLPPLGHTADDVYRATYARVAARNAQLLERYPHLQARVQDIHDRLTRAPLTLPSGDPLTPQRFRQLGQGLGMGSGLERLHFLLDHPYGSPAFLHDVDAEFPYDRNPLYAALHEACYADGTATRWAAERTLPADFPPTAFTGEMVYPWMFEDSAALRPLAQAADLLARHVWPRLYDEAALQRNTVPVAALVYAEDMYVERRYSEETAAGIGNLRLWLTNEYQHDGLHADGERVLGRLIRMARTPR</sequence>
<dbReference type="InterPro" id="IPR051601">
    <property type="entry name" value="Serine_prot/Carboxylest_S33"/>
</dbReference>
<feature type="domain" description="AB hydrolase-1" evidence="3">
    <location>
        <begin position="49"/>
        <end position="249"/>
    </location>
</feature>
<comment type="caution">
    <text evidence="4">The sequence shown here is derived from an EMBL/GenBank/DDBJ whole genome shotgun (WGS) entry which is preliminary data.</text>
</comment>
<organism evidence="4 5">
    <name type="scientific">Deinococcus aquiradiocola</name>
    <dbReference type="NCBI Taxonomy" id="393059"/>
    <lineage>
        <taxon>Bacteria</taxon>
        <taxon>Thermotogati</taxon>
        <taxon>Deinococcota</taxon>
        <taxon>Deinococci</taxon>
        <taxon>Deinococcales</taxon>
        <taxon>Deinococcaceae</taxon>
        <taxon>Deinococcus</taxon>
    </lineage>
</organism>
<dbReference type="Proteomes" id="UP000635726">
    <property type="component" value="Unassembled WGS sequence"/>
</dbReference>
<dbReference type="GO" id="GO:0006508">
    <property type="term" value="P:proteolysis"/>
    <property type="evidence" value="ECO:0007669"/>
    <property type="project" value="InterPro"/>
</dbReference>
<dbReference type="SUPFAM" id="SSF53474">
    <property type="entry name" value="alpha/beta-Hydrolases"/>
    <property type="match status" value="1"/>
</dbReference>
<accession>A0A917PCY3</accession>
<dbReference type="Pfam" id="PF00561">
    <property type="entry name" value="Abhydrolase_1"/>
    <property type="match status" value="1"/>
</dbReference>
<dbReference type="InterPro" id="IPR029058">
    <property type="entry name" value="AB_hydrolase_fold"/>
</dbReference>
<name>A0A917PCY3_9DEIO</name>
<keyword evidence="4" id="KW-0031">Aminopeptidase</keyword>
<dbReference type="InterPro" id="IPR002410">
    <property type="entry name" value="Peptidase_S33"/>
</dbReference>
<evidence type="ECO:0000313" key="5">
    <source>
        <dbReference type="Proteomes" id="UP000635726"/>
    </source>
</evidence>
<keyword evidence="5" id="KW-1185">Reference proteome</keyword>
<evidence type="ECO:0000313" key="4">
    <source>
        <dbReference type="EMBL" id="GGJ71030.1"/>
    </source>
</evidence>
<evidence type="ECO:0000256" key="2">
    <source>
        <dbReference type="ARBA" id="ARBA00022801"/>
    </source>
</evidence>
<proteinExistence type="inferred from homology"/>
<comment type="similarity">
    <text evidence="1">Belongs to the peptidase S33 family.</text>
</comment>
<protein>
    <submittedName>
        <fullName evidence="4">Aminopeptidase</fullName>
    </submittedName>
</protein>
<dbReference type="EMBL" id="BMOE01000003">
    <property type="protein sequence ID" value="GGJ71030.1"/>
    <property type="molecule type" value="Genomic_DNA"/>
</dbReference>
<gene>
    <name evidence="4" type="ORF">GCM10008939_14260</name>
</gene>
<dbReference type="Gene3D" id="3.40.50.1820">
    <property type="entry name" value="alpha/beta hydrolase"/>
    <property type="match status" value="1"/>
</dbReference>
<dbReference type="InterPro" id="IPR000073">
    <property type="entry name" value="AB_hydrolase_1"/>
</dbReference>
<keyword evidence="4" id="KW-0645">Protease</keyword>
<dbReference type="AlphaFoldDB" id="A0A917PCY3"/>
<dbReference type="PANTHER" id="PTHR43248:SF2">
    <property type="entry name" value="PROLYL AMINOPEPTIDASE"/>
    <property type="match status" value="1"/>
</dbReference>
<dbReference type="GO" id="GO:0004177">
    <property type="term" value="F:aminopeptidase activity"/>
    <property type="evidence" value="ECO:0007669"/>
    <property type="project" value="UniProtKB-KW"/>
</dbReference>